<name>X0XN65_9ZZZZ</name>
<protein>
    <submittedName>
        <fullName evidence="1">Uncharacterized protein</fullName>
    </submittedName>
</protein>
<dbReference type="EMBL" id="BARS01043173">
    <property type="protein sequence ID" value="GAG36787.1"/>
    <property type="molecule type" value="Genomic_DNA"/>
</dbReference>
<reference evidence="1" key="1">
    <citation type="journal article" date="2014" name="Front. Microbiol.">
        <title>High frequency of phylogenetically diverse reductive dehalogenase-homologous genes in deep subseafloor sedimentary metagenomes.</title>
        <authorList>
            <person name="Kawai M."/>
            <person name="Futagami T."/>
            <person name="Toyoda A."/>
            <person name="Takaki Y."/>
            <person name="Nishi S."/>
            <person name="Hori S."/>
            <person name="Arai W."/>
            <person name="Tsubouchi T."/>
            <person name="Morono Y."/>
            <person name="Uchiyama I."/>
            <person name="Ito T."/>
            <person name="Fujiyama A."/>
            <person name="Inagaki F."/>
            <person name="Takami H."/>
        </authorList>
    </citation>
    <scope>NUCLEOTIDE SEQUENCE</scope>
    <source>
        <strain evidence="1">Expedition CK06-06</strain>
    </source>
</reference>
<gene>
    <name evidence="1" type="ORF">S01H1_65400</name>
</gene>
<dbReference type="AlphaFoldDB" id="X0XN65"/>
<evidence type="ECO:0000313" key="1">
    <source>
        <dbReference type="EMBL" id="GAG36787.1"/>
    </source>
</evidence>
<sequence length="251" mass="29224">ENTTTYALYKSNTKNNRMVTQTIEDVEVNIHESFIDATIQKTLDDVIRLHNHKSSKEHIHVIYLCGKYSRSAELPPYVKSKLYAWYDNRNCTKSFLQTLSQAVGRVKHYKTEEYPEGHHIHLYCDKQVVEYWIDPKKGEKEIKKISSRIKSTKAPTKNYDYKEFETFEHANAFKKEKFGGVFDQTAFNAREKCSETGKIKNNIRGEWKIINWPDKEDYSYGLSGSGYSSGDCRLLVSYDGITPIFTVVWSN</sequence>
<accession>X0XN65</accession>
<proteinExistence type="predicted"/>
<feature type="non-terminal residue" evidence="1">
    <location>
        <position position="1"/>
    </location>
</feature>
<feature type="non-terminal residue" evidence="1">
    <location>
        <position position="251"/>
    </location>
</feature>
<organism evidence="1">
    <name type="scientific">marine sediment metagenome</name>
    <dbReference type="NCBI Taxonomy" id="412755"/>
    <lineage>
        <taxon>unclassified sequences</taxon>
        <taxon>metagenomes</taxon>
        <taxon>ecological metagenomes</taxon>
    </lineage>
</organism>
<comment type="caution">
    <text evidence="1">The sequence shown here is derived from an EMBL/GenBank/DDBJ whole genome shotgun (WGS) entry which is preliminary data.</text>
</comment>